<evidence type="ECO:0000256" key="3">
    <source>
        <dbReference type="ARBA" id="ARBA00022475"/>
    </source>
</evidence>
<dbReference type="InterPro" id="IPR036526">
    <property type="entry name" value="C-N_Hydrolase_sf"/>
</dbReference>
<dbReference type="UniPathway" id="UPA00666"/>
<comment type="caution">
    <text evidence="11">The sequence shown here is derived from an EMBL/GenBank/DDBJ whole genome shotgun (WGS) entry which is preliminary data.</text>
</comment>
<comment type="similarity">
    <text evidence="2 9">Belongs to the CN hydrolase family. Apolipoprotein N-acyltransferase subfamily.</text>
</comment>
<evidence type="ECO:0000313" key="11">
    <source>
        <dbReference type="EMBL" id="EID75713.1"/>
    </source>
</evidence>
<evidence type="ECO:0000256" key="8">
    <source>
        <dbReference type="ARBA" id="ARBA00023315"/>
    </source>
</evidence>
<comment type="pathway">
    <text evidence="9">Protein modification; lipoprotein biosynthesis (N-acyl transfer).</text>
</comment>
<dbReference type="RefSeq" id="WP_008238358.1">
    <property type="nucleotide sequence ID" value="NZ_AJJU01000004.1"/>
</dbReference>
<dbReference type="GO" id="GO:0016410">
    <property type="term" value="F:N-acyltransferase activity"/>
    <property type="evidence" value="ECO:0007669"/>
    <property type="project" value="UniProtKB-UniRule"/>
</dbReference>
<dbReference type="STRING" id="946077.W5A_05843"/>
<feature type="transmembrane region" description="Helical" evidence="9">
    <location>
        <begin position="110"/>
        <end position="129"/>
    </location>
</feature>
<dbReference type="Pfam" id="PF00795">
    <property type="entry name" value="CN_hydrolase"/>
    <property type="match status" value="1"/>
</dbReference>
<proteinExistence type="inferred from homology"/>
<feature type="transmembrane region" description="Helical" evidence="9">
    <location>
        <begin position="54"/>
        <end position="75"/>
    </location>
</feature>
<protein>
    <recommendedName>
        <fullName evidence="9">Apolipoprotein N-acyltransferase</fullName>
        <shortName evidence="9">ALP N-acyltransferase</shortName>
        <ecNumber evidence="9">2.3.1.269</ecNumber>
    </recommendedName>
</protein>
<keyword evidence="12" id="KW-1185">Reference proteome</keyword>
<feature type="transmembrane region" description="Helical" evidence="9">
    <location>
        <begin position="81"/>
        <end position="103"/>
    </location>
</feature>
<feature type="domain" description="CN hydrolase" evidence="10">
    <location>
        <begin position="219"/>
        <end position="493"/>
    </location>
</feature>
<evidence type="ECO:0000256" key="7">
    <source>
        <dbReference type="ARBA" id="ARBA00023136"/>
    </source>
</evidence>
<keyword evidence="11" id="KW-0449">Lipoprotein</keyword>
<comment type="function">
    <text evidence="9">Catalyzes the phospholipid dependent N-acylation of the N-terminal cysteine of apolipoprotein, the last step in lipoprotein maturation.</text>
</comment>
<evidence type="ECO:0000256" key="2">
    <source>
        <dbReference type="ARBA" id="ARBA00010065"/>
    </source>
</evidence>
<dbReference type="SUPFAM" id="SSF56317">
    <property type="entry name" value="Carbon-nitrogen hydrolase"/>
    <property type="match status" value="1"/>
</dbReference>
<dbReference type="eggNOG" id="COG0815">
    <property type="taxonomic scope" value="Bacteria"/>
</dbReference>
<keyword evidence="7 9" id="KW-0472">Membrane</keyword>
<feature type="transmembrane region" description="Helical" evidence="9">
    <location>
        <begin position="506"/>
        <end position="524"/>
    </location>
</feature>
<reference evidence="11 12" key="1">
    <citation type="journal article" date="2012" name="J. Bacteriol.">
        <title>Genome Sequence of the Halotolerant Bacterium Imtechella halotolerans K1T.</title>
        <authorList>
            <person name="Kumar S."/>
            <person name="Vikram S."/>
            <person name="Subramanian S."/>
            <person name="Raghava G.P."/>
            <person name="Pinnaka A.K."/>
        </authorList>
    </citation>
    <scope>NUCLEOTIDE SEQUENCE [LARGE SCALE GENOMIC DNA]</scope>
    <source>
        <strain evidence="11 12">K1</strain>
    </source>
</reference>
<dbReference type="InterPro" id="IPR003010">
    <property type="entry name" value="C-N_Hydrolase"/>
</dbReference>
<sequence length="530" mass="60700">MKKNIFLALLSGLLLAAAWPTHGFALFAFIGFIPLIWAEYRIRTSKIVRSNAKVFAVAYLAFVTWNTLTTWWLWFSTPFGMLFAILVNSLVMAIVFLIYHIVAKRLPSKIHWVFLPAIWIAFEKFHLNWDFSWPWLNLGNVFSETTTWIQWYEYTGSFGGSLWVWIINIGLYKTFIHYYENRDRNRLKIGLSKNLLGIAIPIIISAIIAHNYMEKGESLSVVIVQPNINPYTEKYERSNNDIAILLGNLADVKMDSSVDFVIAPETVFAKNFRLDEFERSQAIYILKQFIAVYPNTNFLGGVAMIDFITDINKLNPQSNFLKDGLWYDDYNSAFLLNKKEEIALYHKSKLVVGVENFPYQSILRPLLGNIMIDLGGTVAMKTTQKDREVFVGNNPNQKAAPIICYESVYGEYVTDYVKNGANFLAIITNDAWWDNTQGHKQHLSYAKLRAIETRRSIARSANTGISAIINQKGELVQTLGYEKQGSIKGNLKLNNELTFYTSYGDYIARIALLVAGLIFFYSIGRKKNRL</sequence>
<keyword evidence="8 9" id="KW-0012">Acyltransferase</keyword>
<feature type="transmembrane region" description="Helical" evidence="9">
    <location>
        <begin position="149"/>
        <end position="172"/>
    </location>
</feature>
<keyword evidence="3 9" id="KW-1003">Cell membrane</keyword>
<dbReference type="CDD" id="cd07571">
    <property type="entry name" value="ALP_N-acyl_transferase"/>
    <property type="match status" value="1"/>
</dbReference>
<evidence type="ECO:0000256" key="4">
    <source>
        <dbReference type="ARBA" id="ARBA00022679"/>
    </source>
</evidence>
<dbReference type="InterPro" id="IPR004563">
    <property type="entry name" value="Apolipo_AcylTrfase"/>
</dbReference>
<dbReference type="PANTHER" id="PTHR38686:SF1">
    <property type="entry name" value="APOLIPOPROTEIN N-ACYLTRANSFERASE"/>
    <property type="match status" value="1"/>
</dbReference>
<evidence type="ECO:0000256" key="1">
    <source>
        <dbReference type="ARBA" id="ARBA00004651"/>
    </source>
</evidence>
<dbReference type="EC" id="2.3.1.269" evidence="9"/>
<keyword evidence="4 9" id="KW-0808">Transferase</keyword>
<dbReference type="GO" id="GO:0005886">
    <property type="term" value="C:plasma membrane"/>
    <property type="evidence" value="ECO:0007669"/>
    <property type="project" value="UniProtKB-SubCell"/>
</dbReference>
<feature type="transmembrane region" description="Helical" evidence="9">
    <location>
        <begin position="26"/>
        <end position="42"/>
    </location>
</feature>
<evidence type="ECO:0000259" key="10">
    <source>
        <dbReference type="PROSITE" id="PS50263"/>
    </source>
</evidence>
<evidence type="ECO:0000256" key="6">
    <source>
        <dbReference type="ARBA" id="ARBA00022989"/>
    </source>
</evidence>
<accession>I0WH47</accession>
<dbReference type="PANTHER" id="PTHR38686">
    <property type="entry name" value="APOLIPOPROTEIN N-ACYLTRANSFERASE"/>
    <property type="match status" value="1"/>
</dbReference>
<dbReference type="EMBL" id="AJJU01000004">
    <property type="protein sequence ID" value="EID75713.1"/>
    <property type="molecule type" value="Genomic_DNA"/>
</dbReference>
<evidence type="ECO:0000313" key="12">
    <source>
        <dbReference type="Proteomes" id="UP000005938"/>
    </source>
</evidence>
<dbReference type="OrthoDB" id="9804277at2"/>
<organism evidence="11 12">
    <name type="scientific">Imtechella halotolerans K1</name>
    <dbReference type="NCBI Taxonomy" id="946077"/>
    <lineage>
        <taxon>Bacteria</taxon>
        <taxon>Pseudomonadati</taxon>
        <taxon>Bacteroidota</taxon>
        <taxon>Flavobacteriia</taxon>
        <taxon>Flavobacteriales</taxon>
        <taxon>Flavobacteriaceae</taxon>
        <taxon>Imtechella</taxon>
    </lineage>
</organism>
<evidence type="ECO:0000256" key="9">
    <source>
        <dbReference type="HAMAP-Rule" id="MF_01148"/>
    </source>
</evidence>
<dbReference type="Gene3D" id="3.60.110.10">
    <property type="entry name" value="Carbon-nitrogen hydrolase"/>
    <property type="match status" value="1"/>
</dbReference>
<comment type="catalytic activity">
    <reaction evidence="9">
        <text>N-terminal S-1,2-diacyl-sn-glyceryl-L-cysteinyl-[lipoprotein] + a glycerophospholipid = N-acyl-S-1,2-diacyl-sn-glyceryl-L-cysteinyl-[lipoprotein] + a 2-acyl-sn-glycero-3-phospholipid + H(+)</text>
        <dbReference type="Rhea" id="RHEA:48228"/>
        <dbReference type="Rhea" id="RHEA-COMP:14681"/>
        <dbReference type="Rhea" id="RHEA-COMP:14684"/>
        <dbReference type="ChEBI" id="CHEBI:15378"/>
        <dbReference type="ChEBI" id="CHEBI:136912"/>
        <dbReference type="ChEBI" id="CHEBI:140656"/>
        <dbReference type="ChEBI" id="CHEBI:140657"/>
        <dbReference type="ChEBI" id="CHEBI:140660"/>
        <dbReference type="EC" id="2.3.1.269"/>
    </reaction>
</comment>
<keyword evidence="6 9" id="KW-1133">Transmembrane helix</keyword>
<dbReference type="PROSITE" id="PS50263">
    <property type="entry name" value="CN_HYDROLASE"/>
    <property type="match status" value="1"/>
</dbReference>
<dbReference type="NCBIfam" id="TIGR00546">
    <property type="entry name" value="lnt"/>
    <property type="match status" value="1"/>
</dbReference>
<name>I0WH47_9FLAO</name>
<dbReference type="AlphaFoldDB" id="I0WH47"/>
<dbReference type="PATRIC" id="fig|946077.3.peg.1188"/>
<dbReference type="InterPro" id="IPR045378">
    <property type="entry name" value="LNT_N"/>
</dbReference>
<dbReference type="Proteomes" id="UP000005938">
    <property type="component" value="Unassembled WGS sequence"/>
</dbReference>
<comment type="subcellular location">
    <subcellularLocation>
        <location evidence="1 9">Cell membrane</location>
        <topology evidence="1 9">Multi-pass membrane protein</topology>
    </subcellularLocation>
</comment>
<keyword evidence="5 9" id="KW-0812">Transmembrane</keyword>
<gene>
    <name evidence="9" type="primary">lnt</name>
    <name evidence="11" type="ORF">W5A_05843</name>
</gene>
<feature type="transmembrane region" description="Helical" evidence="9">
    <location>
        <begin position="193"/>
        <end position="213"/>
    </location>
</feature>
<dbReference type="HAMAP" id="MF_01148">
    <property type="entry name" value="Lnt"/>
    <property type="match status" value="1"/>
</dbReference>
<dbReference type="Pfam" id="PF20154">
    <property type="entry name" value="LNT_N"/>
    <property type="match status" value="1"/>
</dbReference>
<evidence type="ECO:0000256" key="5">
    <source>
        <dbReference type="ARBA" id="ARBA00022692"/>
    </source>
</evidence>
<dbReference type="GO" id="GO:0042158">
    <property type="term" value="P:lipoprotein biosynthetic process"/>
    <property type="evidence" value="ECO:0007669"/>
    <property type="project" value="UniProtKB-UniRule"/>
</dbReference>